<proteinExistence type="predicted"/>
<dbReference type="InterPro" id="IPR008927">
    <property type="entry name" value="6-PGluconate_DH-like_C_sf"/>
</dbReference>
<keyword evidence="7" id="KW-1185">Reference proteome</keyword>
<dbReference type="InterPro" id="IPR013118">
    <property type="entry name" value="Mannitol_DH_C"/>
</dbReference>
<keyword evidence="1" id="KW-0560">Oxidoreductase</keyword>
<name>A0ABW0W2E3_9BACL</name>
<protein>
    <submittedName>
        <fullName evidence="6">Tagaturonate reductase</fullName>
    </submittedName>
</protein>
<evidence type="ECO:0000313" key="7">
    <source>
        <dbReference type="Proteomes" id="UP001596047"/>
    </source>
</evidence>
<feature type="domain" description="Mannitol dehydrogenase C-terminal" evidence="5">
    <location>
        <begin position="287"/>
        <end position="495"/>
    </location>
</feature>
<dbReference type="EMBL" id="JBHSOW010000080">
    <property type="protein sequence ID" value="MFC5651848.1"/>
    <property type="molecule type" value="Genomic_DNA"/>
</dbReference>
<keyword evidence="2" id="KW-0520">NAD</keyword>
<dbReference type="Gene3D" id="3.40.50.720">
    <property type="entry name" value="NAD(P)-binding Rossmann-like Domain"/>
    <property type="match status" value="1"/>
</dbReference>
<dbReference type="PANTHER" id="PTHR30524">
    <property type="entry name" value="MANNITOL-1-PHOSPHATE 5-DEHYDROGENASE"/>
    <property type="match status" value="1"/>
</dbReference>
<reference evidence="7" key="1">
    <citation type="journal article" date="2019" name="Int. J. Syst. Evol. Microbiol.">
        <title>The Global Catalogue of Microorganisms (GCM) 10K type strain sequencing project: providing services to taxonomists for standard genome sequencing and annotation.</title>
        <authorList>
            <consortium name="The Broad Institute Genomics Platform"/>
            <consortium name="The Broad Institute Genome Sequencing Center for Infectious Disease"/>
            <person name="Wu L."/>
            <person name="Ma J."/>
        </authorList>
    </citation>
    <scope>NUCLEOTIDE SEQUENCE [LARGE SCALE GENOMIC DNA]</scope>
    <source>
        <strain evidence="7">CGMCC 1.3240</strain>
    </source>
</reference>
<dbReference type="SUPFAM" id="SSF48179">
    <property type="entry name" value="6-phosphogluconate dehydrogenase C-terminal domain-like"/>
    <property type="match status" value="1"/>
</dbReference>
<dbReference type="Proteomes" id="UP001596047">
    <property type="component" value="Unassembled WGS sequence"/>
</dbReference>
<comment type="caution">
    <text evidence="6">The sequence shown here is derived from an EMBL/GenBank/DDBJ whole genome shotgun (WGS) entry which is preliminary data.</text>
</comment>
<dbReference type="Gene3D" id="1.10.1040.10">
    <property type="entry name" value="N-(1-d-carboxylethyl)-l-norvaline Dehydrogenase, domain 2"/>
    <property type="match status" value="1"/>
</dbReference>
<feature type="domain" description="Mannitol dehydrogenase N-terminal" evidence="4">
    <location>
        <begin position="29"/>
        <end position="271"/>
    </location>
</feature>
<dbReference type="PANTHER" id="PTHR30524:SF0">
    <property type="entry name" value="ALTRONATE OXIDOREDUCTASE-RELATED"/>
    <property type="match status" value="1"/>
</dbReference>
<evidence type="ECO:0000256" key="2">
    <source>
        <dbReference type="ARBA" id="ARBA00023027"/>
    </source>
</evidence>
<dbReference type="InterPro" id="IPR036291">
    <property type="entry name" value="NAD(P)-bd_dom_sf"/>
</dbReference>
<evidence type="ECO:0000259" key="5">
    <source>
        <dbReference type="Pfam" id="PF08125"/>
    </source>
</evidence>
<gene>
    <name evidence="6" type="ORF">ACFPYJ_22545</name>
</gene>
<evidence type="ECO:0000313" key="6">
    <source>
        <dbReference type="EMBL" id="MFC5651848.1"/>
    </source>
</evidence>
<dbReference type="RefSeq" id="WP_379190470.1">
    <property type="nucleotide sequence ID" value="NZ_JBHSOW010000080.1"/>
</dbReference>
<dbReference type="SUPFAM" id="SSF51735">
    <property type="entry name" value="NAD(P)-binding Rossmann-fold domains"/>
    <property type="match status" value="1"/>
</dbReference>
<comment type="catalytic activity">
    <reaction evidence="3">
        <text>D-mannitol 1-phosphate + NAD(+) = beta-D-fructose 6-phosphate + NADH + H(+)</text>
        <dbReference type="Rhea" id="RHEA:19661"/>
        <dbReference type="ChEBI" id="CHEBI:15378"/>
        <dbReference type="ChEBI" id="CHEBI:57540"/>
        <dbReference type="ChEBI" id="CHEBI:57634"/>
        <dbReference type="ChEBI" id="CHEBI:57945"/>
        <dbReference type="ChEBI" id="CHEBI:61381"/>
        <dbReference type="EC" id="1.1.1.17"/>
    </reaction>
</comment>
<sequence>MLSGLKLNGTILDEEAKQQLKKLQGDPIRILQIGEGNFIRGFFDWMISECRKQGLFDGSIAVTQPRPSGKTKIEELREQDGLFSLIIRGLVKGEPVENKEIINVFGKVIDPYTEWDAFLSLAENESLQFVVSNTTEAGLVYREESYVEGQPLLSFPGKITMLLYRRYLAFNGASDRGLIFLPCELIERNGDVLRDCVLRYAGDWELPDEFKSWVMSHNRFLNSLVDRIVTGHPGEVQAGAWFEEWGYGDKLVSTAEPYHLWAIEGEPELDNLLPLRKAGLNVHWVEDLKPYQLRKVRILNGAHTLMTTIGILSDLEHVRELMEHDELGTFIRDAIEEEIIPALPLPLDEMKIYADSVIERYLNPYIVHRLSDIAMNSISKFRVRLLPSMIHYRDQGIPIPSRLTRGLAGLLRYYKVKQNEQGEGYYGTTFRGSSYMVRDEIVLLKLFETVWSEKEAKGIGMLETVKRLLANVDLWGQDLSQWDGLAEAVSIQLTELETRESL</sequence>
<dbReference type="Pfam" id="PF08125">
    <property type="entry name" value="Mannitol_dh_C"/>
    <property type="match status" value="1"/>
</dbReference>
<dbReference type="InterPro" id="IPR013328">
    <property type="entry name" value="6PGD_dom2"/>
</dbReference>
<dbReference type="InterPro" id="IPR013131">
    <property type="entry name" value="Mannitol_DH_N"/>
</dbReference>
<evidence type="ECO:0000256" key="1">
    <source>
        <dbReference type="ARBA" id="ARBA00023002"/>
    </source>
</evidence>
<accession>A0ABW0W2E3</accession>
<evidence type="ECO:0000256" key="3">
    <source>
        <dbReference type="ARBA" id="ARBA00048615"/>
    </source>
</evidence>
<organism evidence="6 7">
    <name type="scientific">Paenibacillus solisilvae</name>
    <dbReference type="NCBI Taxonomy" id="2486751"/>
    <lineage>
        <taxon>Bacteria</taxon>
        <taxon>Bacillati</taxon>
        <taxon>Bacillota</taxon>
        <taxon>Bacilli</taxon>
        <taxon>Bacillales</taxon>
        <taxon>Paenibacillaceae</taxon>
        <taxon>Paenibacillus</taxon>
    </lineage>
</organism>
<dbReference type="NCBIfam" id="NF002969">
    <property type="entry name" value="PRK03643.1"/>
    <property type="match status" value="1"/>
</dbReference>
<evidence type="ECO:0000259" key="4">
    <source>
        <dbReference type="Pfam" id="PF01232"/>
    </source>
</evidence>
<dbReference type="Pfam" id="PF01232">
    <property type="entry name" value="Mannitol_dh"/>
    <property type="match status" value="1"/>
</dbReference>